<protein>
    <submittedName>
        <fullName evidence="2">Uncharacterized protein</fullName>
    </submittedName>
</protein>
<dbReference type="AlphaFoldDB" id="A0A834U610"/>
<keyword evidence="3" id="KW-1185">Reference proteome</keyword>
<name>A0A834U610_VESGE</name>
<dbReference type="EMBL" id="JACSDZ010000001">
    <property type="protein sequence ID" value="KAF7417976.1"/>
    <property type="molecule type" value="Genomic_DNA"/>
</dbReference>
<comment type="caution">
    <text evidence="2">The sequence shown here is derived from an EMBL/GenBank/DDBJ whole genome shotgun (WGS) entry which is preliminary data.</text>
</comment>
<evidence type="ECO:0000256" key="1">
    <source>
        <dbReference type="SAM" id="MobiDB-lite"/>
    </source>
</evidence>
<gene>
    <name evidence="2" type="ORF">HZH68_000629</name>
</gene>
<sequence length="147" mass="16517">MRRVKRLNPARERLEKDPLATSIGKNAGGISTPMGHLVLPRSTCHASAPSRYFCCLRRSYGENKPKATWPPLPNQHEVSKVYISCLINKFTSSMDDTTENIYVKPRSPMSFNSAELPFKFNLKFTTGPSSVLVNRIQDYSYLTSAST</sequence>
<reference evidence="2" key="1">
    <citation type="journal article" date="2020" name="G3 (Bethesda)">
        <title>High-Quality Assemblies for Three Invasive Social Wasps from the &lt;i&gt;Vespula&lt;/i&gt; Genus.</title>
        <authorList>
            <person name="Harrop T.W.R."/>
            <person name="Guhlin J."/>
            <person name="McLaughlin G.M."/>
            <person name="Permina E."/>
            <person name="Stockwell P."/>
            <person name="Gilligan J."/>
            <person name="Le Lec M.F."/>
            <person name="Gruber M.A.M."/>
            <person name="Quinn O."/>
            <person name="Lovegrove M."/>
            <person name="Duncan E.J."/>
            <person name="Remnant E.J."/>
            <person name="Van Eeckhoven J."/>
            <person name="Graham B."/>
            <person name="Knapp R.A."/>
            <person name="Langford K.W."/>
            <person name="Kronenberg Z."/>
            <person name="Press M.O."/>
            <person name="Eacker S.M."/>
            <person name="Wilson-Rankin E.E."/>
            <person name="Purcell J."/>
            <person name="Lester P.J."/>
            <person name="Dearden P.K."/>
        </authorList>
    </citation>
    <scope>NUCLEOTIDE SEQUENCE</scope>
    <source>
        <strain evidence="2">Linc-1</strain>
    </source>
</reference>
<organism evidence="2 3">
    <name type="scientific">Vespula germanica</name>
    <name type="common">German yellow jacket</name>
    <name type="synonym">Paravespula germanica</name>
    <dbReference type="NCBI Taxonomy" id="30212"/>
    <lineage>
        <taxon>Eukaryota</taxon>
        <taxon>Metazoa</taxon>
        <taxon>Ecdysozoa</taxon>
        <taxon>Arthropoda</taxon>
        <taxon>Hexapoda</taxon>
        <taxon>Insecta</taxon>
        <taxon>Pterygota</taxon>
        <taxon>Neoptera</taxon>
        <taxon>Endopterygota</taxon>
        <taxon>Hymenoptera</taxon>
        <taxon>Apocrita</taxon>
        <taxon>Aculeata</taxon>
        <taxon>Vespoidea</taxon>
        <taxon>Vespidae</taxon>
        <taxon>Vespinae</taxon>
        <taxon>Vespula</taxon>
    </lineage>
</organism>
<evidence type="ECO:0000313" key="2">
    <source>
        <dbReference type="EMBL" id="KAF7417976.1"/>
    </source>
</evidence>
<dbReference type="Proteomes" id="UP000617340">
    <property type="component" value="Unassembled WGS sequence"/>
</dbReference>
<evidence type="ECO:0000313" key="3">
    <source>
        <dbReference type="Proteomes" id="UP000617340"/>
    </source>
</evidence>
<proteinExistence type="predicted"/>
<accession>A0A834U610</accession>
<feature type="region of interest" description="Disordered" evidence="1">
    <location>
        <begin position="1"/>
        <end position="26"/>
    </location>
</feature>
<feature type="compositionally biased region" description="Basic and acidic residues" evidence="1">
    <location>
        <begin position="9"/>
        <end position="18"/>
    </location>
</feature>